<dbReference type="HAMAP" id="MF_00767">
    <property type="entry name" value="Arg_catab_AstE"/>
    <property type="match status" value="1"/>
</dbReference>
<reference evidence="10" key="1">
    <citation type="journal article" date="2019" name="Int. J. Syst. Evol. Microbiol.">
        <title>The Global Catalogue of Microorganisms (GCM) 10K type strain sequencing project: providing services to taxonomists for standard genome sequencing and annotation.</title>
        <authorList>
            <consortium name="The Broad Institute Genomics Platform"/>
            <consortium name="The Broad Institute Genome Sequencing Center for Infectious Disease"/>
            <person name="Wu L."/>
            <person name="Ma J."/>
        </authorList>
    </citation>
    <scope>NUCLEOTIDE SEQUENCE [LARGE SCALE GENOMIC DNA]</scope>
    <source>
        <strain evidence="10">KCTC 23701</strain>
    </source>
</reference>
<keyword evidence="4 5" id="KW-0862">Zinc</keyword>
<comment type="caution">
    <text evidence="9">The sequence shown here is derived from an EMBL/GenBank/DDBJ whole genome shotgun (WGS) entry which is preliminary data.</text>
</comment>
<dbReference type="NCBIfam" id="NF003706">
    <property type="entry name" value="PRK05324.1"/>
    <property type="match status" value="1"/>
</dbReference>
<dbReference type="PANTHER" id="PTHR15162">
    <property type="entry name" value="ASPARTOACYLASE"/>
    <property type="match status" value="1"/>
</dbReference>
<dbReference type="EC" id="3.5.1.96" evidence="5 6"/>
<comment type="similarity">
    <text evidence="5">Belongs to the AspA/AstE family. Succinylglutamate desuccinylase subfamily.</text>
</comment>
<evidence type="ECO:0000256" key="3">
    <source>
        <dbReference type="ARBA" id="ARBA00022801"/>
    </source>
</evidence>
<dbReference type="Proteomes" id="UP000604737">
    <property type="component" value="Unassembled WGS sequence"/>
</dbReference>
<gene>
    <name evidence="5 9" type="primary">astE</name>
    <name evidence="9" type="ORF">GCM10007350_10780</name>
</gene>
<dbReference type="Gene3D" id="3.40.630.10">
    <property type="entry name" value="Zn peptidases"/>
    <property type="match status" value="1"/>
</dbReference>
<evidence type="ECO:0000256" key="6">
    <source>
        <dbReference type="NCBIfam" id="TIGR03242"/>
    </source>
</evidence>
<name>A0ABQ3GX34_9NEIS</name>
<accession>A0ABQ3GX34</accession>
<evidence type="ECO:0000313" key="10">
    <source>
        <dbReference type="Proteomes" id="UP000604737"/>
    </source>
</evidence>
<dbReference type="InterPro" id="IPR050178">
    <property type="entry name" value="AspA/AstE_fam"/>
</dbReference>
<comment type="function">
    <text evidence="5">Transforms N(2)-succinylglutamate into succinate and glutamate.</text>
</comment>
<evidence type="ECO:0000259" key="8">
    <source>
        <dbReference type="Pfam" id="PF24827"/>
    </source>
</evidence>
<comment type="catalytic activity">
    <reaction evidence="5">
        <text>N-succinyl-L-glutamate + H2O = L-glutamate + succinate</text>
        <dbReference type="Rhea" id="RHEA:15169"/>
        <dbReference type="ChEBI" id="CHEBI:15377"/>
        <dbReference type="ChEBI" id="CHEBI:29985"/>
        <dbReference type="ChEBI" id="CHEBI:30031"/>
        <dbReference type="ChEBI" id="CHEBI:58763"/>
        <dbReference type="EC" id="3.5.1.96"/>
    </reaction>
</comment>
<dbReference type="Pfam" id="PF24827">
    <property type="entry name" value="AstE_AspA_cat"/>
    <property type="match status" value="1"/>
</dbReference>
<keyword evidence="10" id="KW-1185">Reference proteome</keyword>
<dbReference type="NCBIfam" id="TIGR03242">
    <property type="entry name" value="arg_catab_astE"/>
    <property type="match status" value="1"/>
</dbReference>
<organism evidence="9 10">
    <name type="scientific">Jeongeupia chitinilytica</name>
    <dbReference type="NCBI Taxonomy" id="1041641"/>
    <lineage>
        <taxon>Bacteria</taxon>
        <taxon>Pseudomonadati</taxon>
        <taxon>Pseudomonadota</taxon>
        <taxon>Betaproteobacteria</taxon>
        <taxon>Neisseriales</taxon>
        <taxon>Chitinibacteraceae</taxon>
        <taxon>Jeongeupia</taxon>
    </lineage>
</organism>
<evidence type="ECO:0000256" key="2">
    <source>
        <dbReference type="ARBA" id="ARBA00022723"/>
    </source>
</evidence>
<dbReference type="EMBL" id="BMYO01000002">
    <property type="protein sequence ID" value="GHD59384.1"/>
    <property type="molecule type" value="Genomic_DNA"/>
</dbReference>
<keyword evidence="1 5" id="KW-0056">Arginine metabolism</keyword>
<feature type="domain" description="Succinylglutamate desuccinylase/Aspartoacylase catalytic" evidence="8">
    <location>
        <begin position="46"/>
        <end position="235"/>
    </location>
</feature>
<evidence type="ECO:0000313" key="9">
    <source>
        <dbReference type="EMBL" id="GHD59384.1"/>
    </source>
</evidence>
<dbReference type="InterPro" id="IPR007036">
    <property type="entry name" value="Aste_AspA_hybrid_dom"/>
</dbReference>
<dbReference type="InterPro" id="IPR055438">
    <property type="entry name" value="AstE_AspA_cat"/>
</dbReference>
<evidence type="ECO:0000256" key="1">
    <source>
        <dbReference type="ARBA" id="ARBA00022503"/>
    </source>
</evidence>
<feature type="binding site" evidence="5">
    <location>
        <position position="151"/>
    </location>
    <ligand>
        <name>Zn(2+)</name>
        <dbReference type="ChEBI" id="CHEBI:29105"/>
    </ligand>
</feature>
<protein>
    <recommendedName>
        <fullName evidence="5 6">Succinylglutamate desuccinylase</fullName>
        <ecNumber evidence="5 6">3.5.1.96</ecNumber>
    </recommendedName>
</protein>
<feature type="active site" evidence="5">
    <location>
        <position position="216"/>
    </location>
</feature>
<dbReference type="RefSeq" id="WP_189459130.1">
    <property type="nucleotide sequence ID" value="NZ_BMYO01000002.1"/>
</dbReference>
<dbReference type="SUPFAM" id="SSF53187">
    <property type="entry name" value="Zn-dependent exopeptidases"/>
    <property type="match status" value="1"/>
</dbReference>
<dbReference type="Pfam" id="PF04952">
    <property type="entry name" value="AstE_AspA_hybrid"/>
    <property type="match status" value="1"/>
</dbReference>
<evidence type="ECO:0000256" key="5">
    <source>
        <dbReference type="HAMAP-Rule" id="MF_00767"/>
    </source>
</evidence>
<feature type="domain" description="AstE/AspA barrel-sandwich hybrid" evidence="7">
    <location>
        <begin position="253"/>
        <end position="326"/>
    </location>
</feature>
<feature type="binding site" evidence="5">
    <location>
        <position position="56"/>
    </location>
    <ligand>
        <name>Zn(2+)</name>
        <dbReference type="ChEBI" id="CHEBI:29105"/>
    </ligand>
</feature>
<evidence type="ECO:0000259" key="7">
    <source>
        <dbReference type="Pfam" id="PF04952"/>
    </source>
</evidence>
<evidence type="ECO:0000256" key="4">
    <source>
        <dbReference type="ARBA" id="ARBA00022833"/>
    </source>
</evidence>
<sequence length="330" mass="35806">MNSFLAETLAGRTAIALPYCQANGTHVQVLDEGVIRFEPREPDARGLDLVVSCGVHGNETAPVELVDRLISALLCGTLRPRARVLFVIGNIEALRRGVRFVAEDMNRQFCRVPDVGDGPEARRAAMLEMQLVRFFAQAGGEPVPRIHYDLHTAIHGSLIEKFAIHPQPAPGKEFDRAEIARLGLAGVSAVLLQSAAAPTFSLFSSRYCQASAFTVELGRAMPFGQNQGVDLEALEDYLGALIEGERPSPASSDVVAYRVSREIIKQSPAFRLLIDDQADNFTPLPHGTPIAEDGETRWVVDEHDARIVFPNPDVAVGQRAGLIVVPTTPG</sequence>
<comment type="pathway">
    <text evidence="5">Amino-acid degradation; L-arginine degradation via AST pathway; L-glutamate and succinate from L-arginine: step 5/5.</text>
</comment>
<dbReference type="PANTHER" id="PTHR15162:SF7">
    <property type="entry name" value="SUCCINYLGLUTAMATE DESUCCINYLASE"/>
    <property type="match status" value="1"/>
</dbReference>
<comment type="cofactor">
    <cofactor evidence="5">
        <name>Zn(2+)</name>
        <dbReference type="ChEBI" id="CHEBI:29105"/>
    </cofactor>
    <text evidence="5">Binds 1 zinc ion per subunit.</text>
</comment>
<dbReference type="InterPro" id="IPR016681">
    <property type="entry name" value="SuccinylGlu_desuccinylase"/>
</dbReference>
<keyword evidence="2 5" id="KW-0479">Metal-binding</keyword>
<feature type="binding site" evidence="5">
    <location>
        <position position="59"/>
    </location>
    <ligand>
        <name>Zn(2+)</name>
        <dbReference type="ChEBI" id="CHEBI:29105"/>
    </ligand>
</feature>
<proteinExistence type="inferred from homology"/>
<keyword evidence="3 5" id="KW-0378">Hydrolase</keyword>